<dbReference type="InterPro" id="IPR009628">
    <property type="entry name" value="Phage_tape_measure_N"/>
</dbReference>
<dbReference type="Proteomes" id="UP001597173">
    <property type="component" value="Unassembled WGS sequence"/>
</dbReference>
<dbReference type="EMBL" id="JBHTNF010000020">
    <property type="protein sequence ID" value="MFD1330261.1"/>
    <property type="molecule type" value="Genomic_DNA"/>
</dbReference>
<name>A0ABW3Z218_MYCRA</name>
<evidence type="ECO:0000313" key="4">
    <source>
        <dbReference type="Proteomes" id="UP001597173"/>
    </source>
</evidence>
<dbReference type="Pfam" id="PF06791">
    <property type="entry name" value="TMP_2"/>
    <property type="match status" value="1"/>
</dbReference>
<reference evidence="4" key="1">
    <citation type="journal article" date="2019" name="Int. J. Syst. Evol. Microbiol.">
        <title>The Global Catalogue of Microorganisms (GCM) 10K type strain sequencing project: providing services to taxonomists for standard genome sequencing and annotation.</title>
        <authorList>
            <consortium name="The Broad Institute Genomics Platform"/>
            <consortium name="The Broad Institute Genome Sequencing Center for Infectious Disease"/>
            <person name="Wu L."/>
            <person name="Ma J."/>
        </authorList>
    </citation>
    <scope>NUCLEOTIDE SEQUENCE [LARGE SCALE GENOMIC DNA]</scope>
    <source>
        <strain evidence="4">CCUG 55609</strain>
    </source>
</reference>
<gene>
    <name evidence="3" type="ORF">ACFQ33_20440</name>
</gene>
<comment type="caution">
    <text evidence="3">The sequence shown here is derived from an EMBL/GenBank/DDBJ whole genome shotgun (WGS) entry which is preliminary data.</text>
</comment>
<sequence>MAPPLKIAARIEIDGSQAQAGAAGARQAIETVGTAAAGAETKLQRLIAASTGLHSGPANENLRRWNGLLADEAMSLDRLRAKYNPLFAVIQNYKAAQVEIRTAHAMGALSADEMTAALSRQRQATLASIDAIKGRNRAIETTPRIGGAGVGSFHTANIAAQFQDIAVTSAMGMSPLQIALQQGTQLSMVFEQLKAGGQSAGAALAAAFTSIISPMSLLTIGAVAAGAAVIQYFSSVKSGTRTVDDILARHAENIEALGPAYKKALKEQRNYAELSPSIIGARLGDDAKDASKKAIEEARRALQAIEIASNSTRSTIGVVPNFGGLEQLAPQFEAARNAIQDYAASVEAGAPKVQVFQEQIIRLRDAGQISAEAASELRKMTDAALEAETSLAGVSGTIDPILQAFNELQKGIDKVNPFAASGRLGELESELQDLWRNMRSGQLTVTDLNRKIVALSSANPDMSSAIEEIGRLGLAALQAMQNVQALDGAVRTTSKTGRLRAEDQNQKDLNFFLRTDNDLKTDLESQAEELKRARDKALRSGQSERNAYRDLIKTADDRVQQMKLEAELAGVTGVAADTLRFKLDLLQQSEDKGRSLTQKQVEAINARVEAFRRYAEEAAKATLKADLLFEREQLGRSAFDQQIAAGLRSSGLPVDFDSYEAGLIRTNLQLEYARDLVGDVGGTLASSLRQGKNLWESLGDAGVSALTRIADTLLNDVLNSLFQVQGAGGSGGGILGSIFGGIFGGGSSFFPAAPKLGVMDAFSAGGYTGPGGMFEPAGVVHRGEVVWSQRDVSRAGGVATVEAMRLGLRGYERGGVVGVKPLMPAGRADAAAGSAGGQMTLLVRLGMEADDAGNIRALIKSVVAEDAPGYAVRVVEEYDTRLPDRVASINDRPRWR</sequence>
<organism evidence="3 4">
    <name type="scientific">Mycoplana ramosa</name>
    <name type="common">Mycoplana bullata</name>
    <dbReference type="NCBI Taxonomy" id="40837"/>
    <lineage>
        <taxon>Bacteria</taxon>
        <taxon>Pseudomonadati</taxon>
        <taxon>Pseudomonadota</taxon>
        <taxon>Alphaproteobacteria</taxon>
        <taxon>Hyphomicrobiales</taxon>
        <taxon>Rhizobiaceae</taxon>
        <taxon>Mycoplana</taxon>
    </lineage>
</organism>
<evidence type="ECO:0000256" key="1">
    <source>
        <dbReference type="SAM" id="Coils"/>
    </source>
</evidence>
<keyword evidence="1" id="KW-0175">Coiled coil</keyword>
<dbReference type="RefSeq" id="WP_374841202.1">
    <property type="nucleotide sequence ID" value="NZ_JBHEEW010000019.1"/>
</dbReference>
<evidence type="ECO:0000259" key="2">
    <source>
        <dbReference type="Pfam" id="PF06791"/>
    </source>
</evidence>
<keyword evidence="4" id="KW-1185">Reference proteome</keyword>
<evidence type="ECO:0000313" key="3">
    <source>
        <dbReference type="EMBL" id="MFD1330261.1"/>
    </source>
</evidence>
<feature type="domain" description="Bacteriophage tail tape measure N-terminal" evidence="2">
    <location>
        <begin position="152"/>
        <end position="239"/>
    </location>
</feature>
<proteinExistence type="predicted"/>
<protein>
    <submittedName>
        <fullName evidence="3">Phage tail length tape measure family protein</fullName>
    </submittedName>
</protein>
<accession>A0ABW3Z218</accession>
<feature type="coiled-coil region" evidence="1">
    <location>
        <begin position="513"/>
        <end position="565"/>
    </location>
</feature>